<proteinExistence type="predicted"/>
<keyword evidence="1" id="KW-0812">Transmembrane</keyword>
<evidence type="ECO:0000313" key="2">
    <source>
        <dbReference type="EMBL" id="RDK84339.1"/>
    </source>
</evidence>
<feature type="transmembrane region" description="Helical" evidence="1">
    <location>
        <begin position="6"/>
        <end position="27"/>
    </location>
</feature>
<protein>
    <submittedName>
        <fullName evidence="2">Uncharacterized protein</fullName>
    </submittedName>
</protein>
<feature type="transmembrane region" description="Helical" evidence="1">
    <location>
        <begin position="39"/>
        <end position="58"/>
    </location>
</feature>
<keyword evidence="1" id="KW-0472">Membrane</keyword>
<dbReference type="Proteomes" id="UP000255317">
    <property type="component" value="Unassembled WGS sequence"/>
</dbReference>
<gene>
    <name evidence="2" type="ORF">C8D94_105185</name>
</gene>
<comment type="caution">
    <text evidence="2">The sequence shown here is derived from an EMBL/GenBank/DDBJ whole genome shotgun (WGS) entry which is preliminary data.</text>
</comment>
<dbReference type="AlphaFoldDB" id="A0A370Q7P0"/>
<organism evidence="2 3">
    <name type="scientific">Marinirhabdus gelatinilytica</name>
    <dbReference type="NCBI Taxonomy" id="1703343"/>
    <lineage>
        <taxon>Bacteria</taxon>
        <taxon>Pseudomonadati</taxon>
        <taxon>Bacteroidota</taxon>
        <taxon>Flavobacteriia</taxon>
        <taxon>Flavobacteriales</taxon>
        <taxon>Flavobacteriaceae</taxon>
    </lineage>
</organism>
<dbReference type="EMBL" id="QRAO01000005">
    <property type="protein sequence ID" value="RDK84339.1"/>
    <property type="molecule type" value="Genomic_DNA"/>
</dbReference>
<accession>A0A370Q7P0</accession>
<evidence type="ECO:0000313" key="3">
    <source>
        <dbReference type="Proteomes" id="UP000255317"/>
    </source>
</evidence>
<keyword evidence="1" id="KW-1133">Transmembrane helix</keyword>
<sequence>MLKFYVFHLIFMHFVVYWHIIVVPNLIPTTMTTKLPQKNLLTIIALSLSLTMASQVGIGTITPDAGSLLDIESPDKGLLIPRVSIDNLNNIAPITGGATESLLVYNTNTTTGKGFYYWDGSQWVNMNSMDWKLRGNLGTDEDTDFVGTLDNEALTFRTNDIERFRVANDDQVLAMANGSAARPFYSWNSDQTMGFWKSGNRQMDMVINGSTFFNANANTGGGSDLEWSFNPGGVDMNLRVETDNNANSLFVSGEEDNVGLGTNAPDPSAQLDMASINKGILINRVSLTATNSASPITAPVEGLLVYNTNTASSGSTEVLPGFYYWDGSKWIAMGGTNGRDWSLEGNAGTTTADNFMGTTDATDIVTKTNNAERMRISADGNAAIGAGIYTNAGLRVNKSGEDYGVVGESNSVSGGGIAGFESGSGDGVIGQNTGMGTGVFGYAANNYGVLGLTPYTGGAYLTAGVVAWGSGANNANGLLAVTSNTATTQQSIAFRAISGGTTSYSPTTVLNIGVNSNSPELAFYGQTEGPITTYGNLDAAEFTTNYTGIQTDADARDPRAKFAGRNNNATTPLGTADTYYGAYLYSGGVSSNASYAYAGARHNGVNYKIIGNGVVSTIVEGANANDKKVMFAPEAPEILFEDYGTGQLINGSASINIDPIFAKNILVDQNHPLKVFIQLEGDCNGVYVKNKSATGFIVKELQGGSSNVNFSWHIVANRKDETSGNTGENIAYSTLRFPDAPEVIAPLDKIASNVDKTMGEKTISPLSENTEFER</sequence>
<name>A0A370Q7P0_9FLAO</name>
<reference evidence="2 3" key="1">
    <citation type="submission" date="2018-07" db="EMBL/GenBank/DDBJ databases">
        <title>Genomic Encyclopedia of Type Strains, Phase IV (KMG-IV): sequencing the most valuable type-strain genomes for metagenomic binning, comparative biology and taxonomic classification.</title>
        <authorList>
            <person name="Goeker M."/>
        </authorList>
    </citation>
    <scope>NUCLEOTIDE SEQUENCE [LARGE SCALE GENOMIC DNA]</scope>
    <source>
        <strain evidence="2 3">DSM 101478</strain>
    </source>
</reference>
<keyword evidence="3" id="KW-1185">Reference proteome</keyword>
<evidence type="ECO:0000256" key="1">
    <source>
        <dbReference type="SAM" id="Phobius"/>
    </source>
</evidence>